<dbReference type="EC" id="6.3.3.3" evidence="9"/>
<evidence type="ECO:0000313" key="11">
    <source>
        <dbReference type="Proteomes" id="UP000287853"/>
    </source>
</evidence>
<sequence>MNKPKPIVICGIDTDVGKSVVTGLLARHLMEQGKVVITQKPVQTGCKGRPEDILLHRKFMGTGWLAPDEQGLTCSYCFPFPASPHLAAERAGTVIDPAPAGQCTDTLAGQVDQLIIEGAGGLLVPLTRKLLLLDYLQTRSFPLVLVTTPRLGSINHTLLCLEAIKQRNMELMGLVYNVYGAGYDPRIVTDSLRIFREALGRYGFPKNIVLLPDIKESRSANWDTLFSGSSGRE</sequence>
<accession>A0A3S3QZL6</accession>
<feature type="binding site" evidence="9">
    <location>
        <position position="44"/>
    </location>
    <ligand>
        <name>substrate</name>
    </ligand>
</feature>
<comment type="subunit">
    <text evidence="9">Homodimer.</text>
</comment>
<evidence type="ECO:0000256" key="9">
    <source>
        <dbReference type="HAMAP-Rule" id="MF_00336"/>
    </source>
</evidence>
<keyword evidence="4 9" id="KW-0547">Nucleotide-binding</keyword>
<keyword evidence="5 9" id="KW-0093">Biotin biosynthesis</keyword>
<dbReference type="GO" id="GO:0005524">
    <property type="term" value="F:ATP binding"/>
    <property type="evidence" value="ECO:0007669"/>
    <property type="project" value="UniProtKB-UniRule"/>
</dbReference>
<comment type="catalytic activity">
    <reaction evidence="8">
        <text>(7R,8S)-8-amino-7-(carboxyamino)nonanoate + ATP = (4R,5S)-dethiobiotin + ADP + phosphate + H(+)</text>
        <dbReference type="Rhea" id="RHEA:63684"/>
        <dbReference type="ChEBI" id="CHEBI:15378"/>
        <dbReference type="ChEBI" id="CHEBI:30616"/>
        <dbReference type="ChEBI" id="CHEBI:43474"/>
        <dbReference type="ChEBI" id="CHEBI:149470"/>
        <dbReference type="ChEBI" id="CHEBI:149473"/>
        <dbReference type="ChEBI" id="CHEBI:456216"/>
    </reaction>
</comment>
<keyword evidence="2 9" id="KW-0436">Ligase</keyword>
<feature type="binding site" evidence="9">
    <location>
        <begin position="15"/>
        <end position="20"/>
    </location>
    <ligand>
        <name>ATP</name>
        <dbReference type="ChEBI" id="CHEBI:30616"/>
    </ligand>
</feature>
<comment type="similarity">
    <text evidence="9">Belongs to the dethiobiotin synthetase family.</text>
</comment>
<dbReference type="GO" id="GO:0000287">
    <property type="term" value="F:magnesium ion binding"/>
    <property type="evidence" value="ECO:0007669"/>
    <property type="project" value="UniProtKB-UniRule"/>
</dbReference>
<evidence type="ECO:0000256" key="1">
    <source>
        <dbReference type="ARBA" id="ARBA00022490"/>
    </source>
</evidence>
<comment type="pathway">
    <text evidence="9">Cofactor biosynthesis; biotin biosynthesis; biotin from 7,8-diaminononanoate: step 1/2.</text>
</comment>
<comment type="function">
    <text evidence="9">Catalyzes a mechanistically unusual reaction, the ATP-dependent insertion of CO2 between the N7 and N8 nitrogen atoms of 7,8-diaminopelargonic acid (DAPA, also called 7,8-diammoniononanoate) to form a ureido ring.</text>
</comment>
<dbReference type="UniPathway" id="UPA00078">
    <property type="reaction ID" value="UER00161"/>
</dbReference>
<dbReference type="Pfam" id="PF13500">
    <property type="entry name" value="AAA_26"/>
    <property type="match status" value="1"/>
</dbReference>
<keyword evidence="11" id="KW-1185">Reference proteome</keyword>
<dbReference type="NCBIfam" id="TIGR00347">
    <property type="entry name" value="bioD"/>
    <property type="match status" value="1"/>
</dbReference>
<comment type="caution">
    <text evidence="9">Lacks conserved residue(s) required for the propagation of feature annotation.</text>
</comment>
<evidence type="ECO:0000256" key="2">
    <source>
        <dbReference type="ARBA" id="ARBA00022598"/>
    </source>
</evidence>
<organism evidence="10 11">
    <name type="scientific">Candidatus Electrothrix aarhusensis</name>
    <dbReference type="NCBI Taxonomy" id="1859131"/>
    <lineage>
        <taxon>Bacteria</taxon>
        <taxon>Pseudomonadati</taxon>
        <taxon>Thermodesulfobacteriota</taxon>
        <taxon>Desulfobulbia</taxon>
        <taxon>Desulfobulbales</taxon>
        <taxon>Desulfobulbaceae</taxon>
        <taxon>Candidatus Electrothrix</taxon>
    </lineage>
</organism>
<dbReference type="PANTHER" id="PTHR43210">
    <property type="entry name" value="DETHIOBIOTIN SYNTHETASE"/>
    <property type="match status" value="1"/>
</dbReference>
<comment type="catalytic activity">
    <reaction evidence="9">
        <text>(7R,8S)-7,8-diammoniononanoate + CO2 + ATP = (4R,5S)-dethiobiotin + ADP + phosphate + 3 H(+)</text>
        <dbReference type="Rhea" id="RHEA:15805"/>
        <dbReference type="ChEBI" id="CHEBI:15378"/>
        <dbReference type="ChEBI" id="CHEBI:16526"/>
        <dbReference type="ChEBI" id="CHEBI:30616"/>
        <dbReference type="ChEBI" id="CHEBI:43474"/>
        <dbReference type="ChEBI" id="CHEBI:149469"/>
        <dbReference type="ChEBI" id="CHEBI:149473"/>
        <dbReference type="ChEBI" id="CHEBI:456216"/>
        <dbReference type="EC" id="6.3.3.3"/>
    </reaction>
</comment>
<dbReference type="GO" id="GO:0004141">
    <property type="term" value="F:dethiobiotin synthase activity"/>
    <property type="evidence" value="ECO:0007669"/>
    <property type="project" value="UniProtKB-UniRule"/>
</dbReference>
<evidence type="ECO:0000256" key="8">
    <source>
        <dbReference type="ARBA" id="ARBA00047386"/>
    </source>
</evidence>
<proteinExistence type="inferred from homology"/>
<dbReference type="Proteomes" id="UP000287853">
    <property type="component" value="Unassembled WGS sequence"/>
</dbReference>
<reference evidence="10 11" key="1">
    <citation type="submission" date="2017-01" db="EMBL/GenBank/DDBJ databases">
        <title>The cable genome- insights into the physiology and evolution of filamentous bacteria capable of sulfide oxidation via long distance electron transfer.</title>
        <authorList>
            <person name="Schreiber L."/>
            <person name="Bjerg J.T."/>
            <person name="Boggild A."/>
            <person name="Van De Vossenberg J."/>
            <person name="Meysman F."/>
            <person name="Nielsen L.P."/>
            <person name="Schramm A."/>
            <person name="Kjeldsen K.U."/>
        </authorList>
    </citation>
    <scope>NUCLEOTIDE SEQUENCE [LARGE SCALE GENOMIC DNA]</scope>
    <source>
        <strain evidence="10">MCF</strain>
    </source>
</reference>
<feature type="binding site" evidence="9">
    <location>
        <position position="117"/>
    </location>
    <ligand>
        <name>Mg(2+)</name>
        <dbReference type="ChEBI" id="CHEBI:18420"/>
    </ligand>
</feature>
<dbReference type="PIRSF" id="PIRSF006755">
    <property type="entry name" value="DTB_synth"/>
    <property type="match status" value="1"/>
</dbReference>
<evidence type="ECO:0000256" key="4">
    <source>
        <dbReference type="ARBA" id="ARBA00022741"/>
    </source>
</evidence>
<evidence type="ECO:0000256" key="3">
    <source>
        <dbReference type="ARBA" id="ARBA00022723"/>
    </source>
</evidence>
<gene>
    <name evidence="9" type="primary">bioD</name>
    <name evidence="10" type="ORF">H206_03370</name>
</gene>
<comment type="cofactor">
    <cofactor evidence="9">
        <name>Mg(2+)</name>
        <dbReference type="ChEBI" id="CHEBI:18420"/>
    </cofactor>
</comment>
<evidence type="ECO:0000313" key="10">
    <source>
        <dbReference type="EMBL" id="RWX46481.1"/>
    </source>
</evidence>
<dbReference type="SUPFAM" id="SSF52540">
    <property type="entry name" value="P-loop containing nucleoside triphosphate hydrolases"/>
    <property type="match status" value="1"/>
</dbReference>
<feature type="binding site" evidence="9">
    <location>
        <begin position="212"/>
        <end position="214"/>
    </location>
    <ligand>
        <name>ATP</name>
        <dbReference type="ChEBI" id="CHEBI:30616"/>
    </ligand>
</feature>
<comment type="subcellular location">
    <subcellularLocation>
        <location evidence="9">Cytoplasm</location>
    </subcellularLocation>
</comment>
<feature type="binding site" evidence="9">
    <location>
        <position position="19"/>
    </location>
    <ligand>
        <name>Mg(2+)</name>
        <dbReference type="ChEBI" id="CHEBI:18420"/>
    </ligand>
</feature>
<keyword evidence="3 9" id="KW-0479">Metal-binding</keyword>
<dbReference type="HAMAP" id="MF_00336">
    <property type="entry name" value="BioD"/>
    <property type="match status" value="1"/>
</dbReference>
<feature type="binding site" evidence="9">
    <location>
        <position position="52"/>
    </location>
    <ligand>
        <name>Mg(2+)</name>
        <dbReference type="ChEBI" id="CHEBI:18420"/>
    </ligand>
</feature>
<dbReference type="GO" id="GO:0009102">
    <property type="term" value="P:biotin biosynthetic process"/>
    <property type="evidence" value="ECO:0007669"/>
    <property type="project" value="UniProtKB-UniRule"/>
</dbReference>
<dbReference type="InterPro" id="IPR027417">
    <property type="entry name" value="P-loop_NTPase"/>
</dbReference>
<dbReference type="PANTHER" id="PTHR43210:SF2">
    <property type="entry name" value="ATP-DEPENDENT DETHIOBIOTIN SYNTHETASE BIOD 2"/>
    <property type="match status" value="1"/>
</dbReference>
<protein>
    <recommendedName>
        <fullName evidence="9">ATP-dependent dethiobiotin synthetase BioD</fullName>
        <ecNumber evidence="9">6.3.3.3</ecNumber>
    </recommendedName>
    <alternativeName>
        <fullName evidence="9">DTB synthetase</fullName>
        <shortName evidence="9">DTBS</shortName>
    </alternativeName>
    <alternativeName>
        <fullName evidence="9">Dethiobiotin synthase</fullName>
    </alternativeName>
</protein>
<keyword evidence="6 9" id="KW-0067">ATP-binding</keyword>
<dbReference type="Gene3D" id="3.40.50.300">
    <property type="entry name" value="P-loop containing nucleotide triphosphate hydrolases"/>
    <property type="match status" value="1"/>
</dbReference>
<feature type="binding site" evidence="9">
    <location>
        <position position="52"/>
    </location>
    <ligand>
        <name>ATP</name>
        <dbReference type="ChEBI" id="CHEBI:30616"/>
    </ligand>
</feature>
<feature type="binding site" evidence="9">
    <location>
        <begin position="117"/>
        <end position="120"/>
    </location>
    <ligand>
        <name>ATP</name>
        <dbReference type="ChEBI" id="CHEBI:30616"/>
    </ligand>
</feature>
<dbReference type="CDD" id="cd03109">
    <property type="entry name" value="DTBS"/>
    <property type="match status" value="1"/>
</dbReference>
<evidence type="ECO:0000256" key="5">
    <source>
        <dbReference type="ARBA" id="ARBA00022756"/>
    </source>
</evidence>
<dbReference type="GO" id="GO:0005829">
    <property type="term" value="C:cytosol"/>
    <property type="evidence" value="ECO:0007669"/>
    <property type="project" value="TreeGrafter"/>
</dbReference>
<keyword evidence="1 9" id="KW-0963">Cytoplasm</keyword>
<feature type="active site" evidence="9">
    <location>
        <position position="40"/>
    </location>
</feature>
<keyword evidence="7 9" id="KW-0460">Magnesium</keyword>
<evidence type="ECO:0000256" key="7">
    <source>
        <dbReference type="ARBA" id="ARBA00022842"/>
    </source>
</evidence>
<name>A0A3S3QZL6_9BACT</name>
<dbReference type="AlphaFoldDB" id="A0A3S3QZL6"/>
<evidence type="ECO:0000256" key="6">
    <source>
        <dbReference type="ARBA" id="ARBA00022840"/>
    </source>
</evidence>
<comment type="caution">
    <text evidence="10">The sequence shown here is derived from an EMBL/GenBank/DDBJ whole genome shotgun (WGS) entry which is preliminary data.</text>
</comment>
<dbReference type="EMBL" id="MTKO01000064">
    <property type="protein sequence ID" value="RWX46481.1"/>
    <property type="molecule type" value="Genomic_DNA"/>
</dbReference>
<dbReference type="InterPro" id="IPR004472">
    <property type="entry name" value="DTB_synth_BioD"/>
</dbReference>